<reference evidence="4 5" key="1">
    <citation type="submission" date="2018-08" db="EMBL/GenBank/DDBJ databases">
        <title>Meiothermus terrae DSM 26712 genome sequencing project.</title>
        <authorList>
            <person name="Da Costa M.S."/>
            <person name="Albuquerque L."/>
            <person name="Raposo P."/>
            <person name="Froufe H.J.C."/>
            <person name="Barroso C.S."/>
            <person name="Egas C."/>
        </authorList>
    </citation>
    <scope>NUCLEOTIDE SEQUENCE [LARGE SCALE GENOMIC DNA]</scope>
    <source>
        <strain evidence="4 5">DSM 26712</strain>
    </source>
</reference>
<dbReference type="GO" id="GO:0016747">
    <property type="term" value="F:acyltransferase activity, transferring groups other than amino-acyl groups"/>
    <property type="evidence" value="ECO:0007669"/>
    <property type="project" value="InterPro"/>
</dbReference>
<dbReference type="EMBL" id="QXDL01000166">
    <property type="protein sequence ID" value="RIH81537.1"/>
    <property type="molecule type" value="Genomic_DNA"/>
</dbReference>
<dbReference type="Proteomes" id="UP000265715">
    <property type="component" value="Unassembled WGS sequence"/>
</dbReference>
<keyword evidence="2" id="KW-0012">Acyltransferase</keyword>
<evidence type="ECO:0000313" key="4">
    <source>
        <dbReference type="EMBL" id="RIH81537.1"/>
    </source>
</evidence>
<dbReference type="Gene3D" id="3.40.630.30">
    <property type="match status" value="2"/>
</dbReference>
<organism evidence="4 5">
    <name type="scientific">Calidithermus terrae</name>
    <dbReference type="NCBI Taxonomy" id="1408545"/>
    <lineage>
        <taxon>Bacteria</taxon>
        <taxon>Thermotogati</taxon>
        <taxon>Deinococcota</taxon>
        <taxon>Deinococci</taxon>
        <taxon>Thermales</taxon>
        <taxon>Thermaceae</taxon>
        <taxon>Calidithermus</taxon>
    </lineage>
</organism>
<accession>A0A399E9Y1</accession>
<dbReference type="PROSITE" id="PS51186">
    <property type="entry name" value="GNAT"/>
    <property type="match status" value="2"/>
</dbReference>
<dbReference type="PANTHER" id="PTHR43877">
    <property type="entry name" value="AMINOALKYLPHOSPHONATE N-ACETYLTRANSFERASE-RELATED-RELATED"/>
    <property type="match status" value="1"/>
</dbReference>
<dbReference type="CDD" id="cd04301">
    <property type="entry name" value="NAT_SF"/>
    <property type="match status" value="1"/>
</dbReference>
<dbReference type="AlphaFoldDB" id="A0A399E9Y1"/>
<dbReference type="OrthoDB" id="2861902at2"/>
<evidence type="ECO:0000259" key="3">
    <source>
        <dbReference type="PROSITE" id="PS51186"/>
    </source>
</evidence>
<gene>
    <name evidence="4" type="ORF">Mterra_03096</name>
</gene>
<evidence type="ECO:0000256" key="2">
    <source>
        <dbReference type="ARBA" id="ARBA00023315"/>
    </source>
</evidence>
<comment type="caution">
    <text evidence="4">The sequence shown here is derived from an EMBL/GenBank/DDBJ whole genome shotgun (WGS) entry which is preliminary data.</text>
</comment>
<dbReference type="InterPro" id="IPR000182">
    <property type="entry name" value="GNAT_dom"/>
</dbReference>
<name>A0A399E9Y1_9DEIN</name>
<keyword evidence="5" id="KW-1185">Reference proteome</keyword>
<dbReference type="InterPro" id="IPR016181">
    <property type="entry name" value="Acyl_CoA_acyltransferase"/>
</dbReference>
<dbReference type="Pfam" id="PF00583">
    <property type="entry name" value="Acetyltransf_1"/>
    <property type="match status" value="1"/>
</dbReference>
<feature type="domain" description="N-acetyltransferase" evidence="3">
    <location>
        <begin position="175"/>
        <end position="320"/>
    </location>
</feature>
<proteinExistence type="predicted"/>
<protein>
    <submittedName>
        <fullName evidence="4">Acetyltransferase (GNAT) family protein</fullName>
    </submittedName>
</protein>
<evidence type="ECO:0000313" key="5">
    <source>
        <dbReference type="Proteomes" id="UP000265715"/>
    </source>
</evidence>
<dbReference type="RefSeq" id="WP_119316048.1">
    <property type="nucleotide sequence ID" value="NZ_QXDL01000166.1"/>
</dbReference>
<dbReference type="InterPro" id="IPR050832">
    <property type="entry name" value="Bact_Acetyltransf"/>
</dbReference>
<evidence type="ECO:0000256" key="1">
    <source>
        <dbReference type="ARBA" id="ARBA00022679"/>
    </source>
</evidence>
<keyword evidence="1 4" id="KW-0808">Transferase</keyword>
<sequence length="320" mass="35325">MLRAWRPSDETALLELWRRRWGERFPLDKALWEQQTAGDPRHFRADLARAFEEGGRVVGAVSLKTPPSPPAWSNQNPRNAWISFLLVEEGREEDVGRALLEYAQGALRAEGFARVQYGGDPSHFFPGVPVEDTALAELLQASGFEAAGLEQDFIRDLADYALPTAAREALEASGFRIGPCRPEQVAALLGFLEAAFPGRWLYETEQRLKVEPSPADVLVLEGEGQVWGFAHVYHRGSRRIGPGIYWREALGAAYGGLGPIGVSGALRGRGLGFALLGYGVQHLKELGVGRMVIDWTTLADFYGKAGFVPWRGYRPHSRGL</sequence>
<feature type="domain" description="N-acetyltransferase" evidence="3">
    <location>
        <begin position="1"/>
        <end position="166"/>
    </location>
</feature>
<dbReference type="SUPFAM" id="SSF55729">
    <property type="entry name" value="Acyl-CoA N-acyltransferases (Nat)"/>
    <property type="match status" value="2"/>
</dbReference>